<comment type="caution">
    <text evidence="8">The sequence shown here is derived from an EMBL/GenBank/DDBJ whole genome shotgun (WGS) entry which is preliminary data.</text>
</comment>
<dbReference type="GO" id="GO:0003984">
    <property type="term" value="F:acetolactate synthase activity"/>
    <property type="evidence" value="ECO:0007669"/>
    <property type="project" value="TreeGrafter"/>
</dbReference>
<evidence type="ECO:0000259" key="6">
    <source>
        <dbReference type="Pfam" id="PF02775"/>
    </source>
</evidence>
<feature type="domain" description="Thiamine pyrophosphate enzyme TPP-binding" evidence="6">
    <location>
        <begin position="409"/>
        <end position="551"/>
    </location>
</feature>
<comment type="cofactor">
    <cofactor evidence="1">
        <name>thiamine diphosphate</name>
        <dbReference type="ChEBI" id="CHEBI:58937"/>
    </cofactor>
</comment>
<dbReference type="PANTHER" id="PTHR18968">
    <property type="entry name" value="THIAMINE PYROPHOSPHATE ENZYMES"/>
    <property type="match status" value="1"/>
</dbReference>
<evidence type="ECO:0000256" key="2">
    <source>
        <dbReference type="ARBA" id="ARBA00007812"/>
    </source>
</evidence>
<keyword evidence="3 4" id="KW-0786">Thiamine pyrophosphate</keyword>
<dbReference type="PROSITE" id="PS00187">
    <property type="entry name" value="TPP_ENZYMES"/>
    <property type="match status" value="1"/>
</dbReference>
<dbReference type="GO" id="GO:0009097">
    <property type="term" value="P:isoleucine biosynthetic process"/>
    <property type="evidence" value="ECO:0007669"/>
    <property type="project" value="TreeGrafter"/>
</dbReference>
<dbReference type="GO" id="GO:0000287">
    <property type="term" value="F:magnesium ion binding"/>
    <property type="evidence" value="ECO:0007669"/>
    <property type="project" value="InterPro"/>
</dbReference>
<dbReference type="GO" id="GO:0005948">
    <property type="term" value="C:acetolactate synthase complex"/>
    <property type="evidence" value="ECO:0007669"/>
    <property type="project" value="TreeGrafter"/>
</dbReference>
<feature type="domain" description="Thiamine pyrophosphate enzyme N-terminal TPP-binding" evidence="7">
    <location>
        <begin position="6"/>
        <end position="109"/>
    </location>
</feature>
<dbReference type="EMBL" id="VGLS01000007">
    <property type="protein sequence ID" value="MBM3222276.1"/>
    <property type="molecule type" value="Genomic_DNA"/>
</dbReference>
<dbReference type="InterPro" id="IPR012000">
    <property type="entry name" value="Thiamin_PyroP_enz_cen_dom"/>
</dbReference>
<dbReference type="InterPro" id="IPR011766">
    <property type="entry name" value="TPP_enzyme_TPP-bd"/>
</dbReference>
<evidence type="ECO:0000256" key="1">
    <source>
        <dbReference type="ARBA" id="ARBA00001964"/>
    </source>
</evidence>
<reference evidence="8" key="1">
    <citation type="submission" date="2019-03" db="EMBL/GenBank/DDBJ databases">
        <title>Lake Tanganyika Metagenome-Assembled Genomes (MAGs).</title>
        <authorList>
            <person name="Tran P."/>
        </authorList>
    </citation>
    <scope>NUCLEOTIDE SEQUENCE</scope>
    <source>
        <strain evidence="8">K_DeepCast_65m_m2_066</strain>
    </source>
</reference>
<dbReference type="AlphaFoldDB" id="A0A937VWG1"/>
<dbReference type="InterPro" id="IPR029035">
    <property type="entry name" value="DHS-like_NAD/FAD-binding_dom"/>
</dbReference>
<evidence type="ECO:0000313" key="9">
    <source>
        <dbReference type="Proteomes" id="UP000712673"/>
    </source>
</evidence>
<dbReference type="GO" id="GO:0030976">
    <property type="term" value="F:thiamine pyrophosphate binding"/>
    <property type="evidence" value="ECO:0007669"/>
    <property type="project" value="InterPro"/>
</dbReference>
<evidence type="ECO:0000259" key="5">
    <source>
        <dbReference type="Pfam" id="PF00205"/>
    </source>
</evidence>
<evidence type="ECO:0000256" key="4">
    <source>
        <dbReference type="RuleBase" id="RU362132"/>
    </source>
</evidence>
<proteinExistence type="inferred from homology"/>
<dbReference type="Proteomes" id="UP000712673">
    <property type="component" value="Unassembled WGS sequence"/>
</dbReference>
<dbReference type="Pfam" id="PF02775">
    <property type="entry name" value="TPP_enzyme_C"/>
    <property type="match status" value="1"/>
</dbReference>
<feature type="domain" description="Thiamine pyrophosphate enzyme central" evidence="5">
    <location>
        <begin position="194"/>
        <end position="329"/>
    </location>
</feature>
<protein>
    <submittedName>
        <fullName evidence="8">Thiamine pyrophosphate-binding protein</fullName>
    </submittedName>
</protein>
<sequence length="560" mass="60441">MDMPVMAGRQAFLEILHAAGVEYIIGNPGTTELPLMDVLPDYPDFKYILTLQEGVAMAMADGYALTSGKLGVLNVHVAPGLGNAMGMLHDAMKTAAPLLVTAGQQDGRYALSEPLLWGDMVRMVESMTKWAYQIERVADLPQALRRAIKVATTPPTGPVFLGLPMDIMMAEADLDITAPSYIGPRIRGDMAAMQQAADLLVGAKHPLILVGDEVAKTEALAEMVAVAEALGAPVFAETVPNTTSFPNDHPLYQGFIARTQQGVRTVLQDADVVFSVGADMFTMSLYTEVDPFPPGITWVSLHVDPWEIAKNRPVDVGILGDPKATLAELLPLLQARLTPAGRAAARQRTALLGRAKTDAIQRLAERATDEAQRLPLSALAMNKIIADTVPHDIVVIDESITSGDGLREFLPRRHPRDYFGLKGGGIGWGLPATMGAALARPDQPVLGLIGDGSAMYSIQGLWTAARYGLRCIFVIYNNSQYLILKRRLHAYNGPASKTQRYIGIDLHAPAIQFAGLARSMGVHAERVERPADLQQALQEALQRQGPTLIDVPIESDFPAV</sequence>
<dbReference type="Pfam" id="PF00205">
    <property type="entry name" value="TPP_enzyme_M"/>
    <property type="match status" value="1"/>
</dbReference>
<evidence type="ECO:0000313" key="8">
    <source>
        <dbReference type="EMBL" id="MBM3222276.1"/>
    </source>
</evidence>
<dbReference type="CDD" id="cd02002">
    <property type="entry name" value="TPP_BFDC"/>
    <property type="match status" value="1"/>
</dbReference>
<dbReference type="SUPFAM" id="SSF52467">
    <property type="entry name" value="DHS-like NAD/FAD-binding domain"/>
    <property type="match status" value="1"/>
</dbReference>
<accession>A0A937VWG1</accession>
<dbReference type="CDD" id="cd07035">
    <property type="entry name" value="TPP_PYR_POX_like"/>
    <property type="match status" value="1"/>
</dbReference>
<comment type="similarity">
    <text evidence="2 4">Belongs to the TPP enzyme family.</text>
</comment>
<dbReference type="PANTHER" id="PTHR18968:SF13">
    <property type="entry name" value="ACETOLACTATE SYNTHASE CATALYTIC SUBUNIT, MITOCHONDRIAL"/>
    <property type="match status" value="1"/>
</dbReference>
<evidence type="ECO:0000256" key="3">
    <source>
        <dbReference type="ARBA" id="ARBA00023052"/>
    </source>
</evidence>
<dbReference type="Pfam" id="PF02776">
    <property type="entry name" value="TPP_enzyme_N"/>
    <property type="match status" value="1"/>
</dbReference>
<dbReference type="InterPro" id="IPR012001">
    <property type="entry name" value="Thiamin_PyroP_enz_TPP-bd_dom"/>
</dbReference>
<dbReference type="GO" id="GO:0009099">
    <property type="term" value="P:L-valine biosynthetic process"/>
    <property type="evidence" value="ECO:0007669"/>
    <property type="project" value="TreeGrafter"/>
</dbReference>
<dbReference type="GO" id="GO:0050660">
    <property type="term" value="F:flavin adenine dinucleotide binding"/>
    <property type="evidence" value="ECO:0007669"/>
    <property type="project" value="TreeGrafter"/>
</dbReference>
<dbReference type="Gene3D" id="3.40.50.1220">
    <property type="entry name" value="TPP-binding domain"/>
    <property type="match status" value="1"/>
</dbReference>
<dbReference type="InterPro" id="IPR000399">
    <property type="entry name" value="TPP-bd_CS"/>
</dbReference>
<dbReference type="InterPro" id="IPR029061">
    <property type="entry name" value="THDP-binding"/>
</dbReference>
<dbReference type="Gene3D" id="3.40.50.970">
    <property type="match status" value="2"/>
</dbReference>
<gene>
    <name evidence="8" type="ORF">FJZ47_00510</name>
</gene>
<organism evidence="8 9">
    <name type="scientific">Tectimicrobiota bacterium</name>
    <dbReference type="NCBI Taxonomy" id="2528274"/>
    <lineage>
        <taxon>Bacteria</taxon>
        <taxon>Pseudomonadati</taxon>
        <taxon>Nitrospinota/Tectimicrobiota group</taxon>
        <taxon>Candidatus Tectimicrobiota</taxon>
    </lineage>
</organism>
<evidence type="ECO:0000259" key="7">
    <source>
        <dbReference type="Pfam" id="PF02776"/>
    </source>
</evidence>
<dbReference type="SUPFAM" id="SSF52518">
    <property type="entry name" value="Thiamin diphosphate-binding fold (THDP-binding)"/>
    <property type="match status" value="2"/>
</dbReference>
<dbReference type="InterPro" id="IPR045229">
    <property type="entry name" value="TPP_enz"/>
</dbReference>
<name>A0A937VWG1_UNCTE</name>